<gene>
    <name evidence="4" type="ORF">EVS81_04875</name>
</gene>
<dbReference type="PANTHER" id="PTHR43022">
    <property type="entry name" value="PROTEIN SMF"/>
    <property type="match status" value="1"/>
</dbReference>
<organism evidence="4 5">
    <name type="scientific">Leucobacter triazinivorans</name>
    <dbReference type="NCBI Taxonomy" id="1784719"/>
    <lineage>
        <taxon>Bacteria</taxon>
        <taxon>Bacillati</taxon>
        <taxon>Actinomycetota</taxon>
        <taxon>Actinomycetes</taxon>
        <taxon>Micrococcales</taxon>
        <taxon>Microbacteriaceae</taxon>
        <taxon>Leucobacter</taxon>
    </lineage>
</organism>
<accession>A0A4P6KEA4</accession>
<evidence type="ECO:0000313" key="4">
    <source>
        <dbReference type="EMBL" id="QBE48248.1"/>
    </source>
</evidence>
<dbReference type="Gene3D" id="3.40.50.450">
    <property type="match status" value="1"/>
</dbReference>
<dbReference type="RefSeq" id="WP_130109386.1">
    <property type="nucleotide sequence ID" value="NZ_CP035806.1"/>
</dbReference>
<evidence type="ECO:0000256" key="2">
    <source>
        <dbReference type="SAM" id="MobiDB-lite"/>
    </source>
</evidence>
<proteinExistence type="inferred from homology"/>
<name>A0A4P6KEA4_9MICO</name>
<sequence length="362" mass="39029">MIENRRSHVKYELKNITDERLARIALCHLMPSGNEMTGALLEGYGAVQTLRFGLGERPPGYDQTTLRVWRHHFAHYDPAELGQGIELAQRHNLRVLIPGDSEWPSGLNDLDRQAPYALWARGGNPEMLTRALPERATFTGWRAASSHSLFNTDRLATGMSQEGVTVVATSLPGIGRMALASTLGQPGGAIATFAKGLDMRNERLPDRFFDRVAANGMLLSETPPGRTASRDTLRGQLRLLAALSAMTTVVETAPRSEVMKVAAIALNLRRVVGAVPGKEGSIGADASNELLSGGLVRDVTTPADILRGLEAFGRKQAFITAVLAGPSTSVQTATTARSDQLQHRSSPAEIARGPSRTALEPR</sequence>
<feature type="region of interest" description="Disordered" evidence="2">
    <location>
        <begin position="330"/>
        <end position="362"/>
    </location>
</feature>
<protein>
    <recommendedName>
        <fullName evidence="3">Smf/DprA SLOG domain-containing protein</fullName>
    </recommendedName>
</protein>
<evidence type="ECO:0000259" key="3">
    <source>
        <dbReference type="Pfam" id="PF02481"/>
    </source>
</evidence>
<feature type="domain" description="Smf/DprA SLOG" evidence="3">
    <location>
        <begin position="95"/>
        <end position="307"/>
    </location>
</feature>
<dbReference type="PANTHER" id="PTHR43022:SF1">
    <property type="entry name" value="PROTEIN SMF"/>
    <property type="match status" value="1"/>
</dbReference>
<dbReference type="OrthoDB" id="9785707at2"/>
<evidence type="ECO:0000256" key="1">
    <source>
        <dbReference type="ARBA" id="ARBA00006525"/>
    </source>
</evidence>
<dbReference type="GO" id="GO:0009294">
    <property type="term" value="P:DNA-mediated transformation"/>
    <property type="evidence" value="ECO:0007669"/>
    <property type="project" value="InterPro"/>
</dbReference>
<dbReference type="Proteomes" id="UP000289260">
    <property type="component" value="Chromosome"/>
</dbReference>
<comment type="similarity">
    <text evidence="1">Belongs to the DprA/Smf family.</text>
</comment>
<keyword evidence="5" id="KW-1185">Reference proteome</keyword>
<dbReference type="InterPro" id="IPR057666">
    <property type="entry name" value="DrpA_SLOG"/>
</dbReference>
<dbReference type="KEGG" id="ltr:EVS81_04875"/>
<dbReference type="AlphaFoldDB" id="A0A4P6KEA4"/>
<dbReference type="EMBL" id="CP035806">
    <property type="protein sequence ID" value="QBE48248.1"/>
    <property type="molecule type" value="Genomic_DNA"/>
</dbReference>
<reference evidence="4 5" key="1">
    <citation type="submission" date="2019-02" db="EMBL/GenBank/DDBJ databases">
        <authorList>
            <person name="Sun L."/>
            <person name="Pan D."/>
            <person name="Wu X."/>
        </authorList>
    </citation>
    <scope>NUCLEOTIDE SEQUENCE [LARGE SCALE GENOMIC DNA]</scope>
    <source>
        <strain evidence="4 5">JW-1</strain>
    </source>
</reference>
<feature type="compositionally biased region" description="Polar residues" evidence="2">
    <location>
        <begin position="330"/>
        <end position="345"/>
    </location>
</feature>
<dbReference type="Pfam" id="PF02481">
    <property type="entry name" value="DNA_processg_A"/>
    <property type="match status" value="1"/>
</dbReference>
<dbReference type="InterPro" id="IPR003488">
    <property type="entry name" value="DprA"/>
</dbReference>
<evidence type="ECO:0000313" key="5">
    <source>
        <dbReference type="Proteomes" id="UP000289260"/>
    </source>
</evidence>